<accession>D4B590</accession>
<dbReference type="PROSITE" id="PS50127">
    <property type="entry name" value="UBC_2"/>
    <property type="match status" value="2"/>
</dbReference>
<dbReference type="InterPro" id="IPR016135">
    <property type="entry name" value="UBQ-conjugating_enzyme/RWD"/>
</dbReference>
<feature type="domain" description="UBC core" evidence="2">
    <location>
        <begin position="301"/>
        <end position="453"/>
    </location>
</feature>
<dbReference type="Proteomes" id="UP000008866">
    <property type="component" value="Unassembled WGS sequence"/>
</dbReference>
<dbReference type="Pfam" id="PF00179">
    <property type="entry name" value="UQ_con"/>
    <property type="match status" value="1"/>
</dbReference>
<dbReference type="InterPro" id="IPR000608">
    <property type="entry name" value="UBC"/>
</dbReference>
<dbReference type="HOGENOM" id="CLU_037142_0_0_1"/>
<keyword evidence="4" id="KW-1185">Reference proteome</keyword>
<proteinExistence type="predicted"/>
<dbReference type="KEGG" id="abe:ARB_03630"/>
<evidence type="ECO:0000313" key="3">
    <source>
        <dbReference type="EMBL" id="EFE29484.1"/>
    </source>
</evidence>
<dbReference type="EMBL" id="ABSU01000038">
    <property type="protein sequence ID" value="EFE29484.1"/>
    <property type="molecule type" value="Genomic_DNA"/>
</dbReference>
<evidence type="ECO:0000313" key="4">
    <source>
        <dbReference type="Proteomes" id="UP000008866"/>
    </source>
</evidence>
<dbReference type="RefSeq" id="XP_003010124.1">
    <property type="nucleotide sequence ID" value="XM_003010078.1"/>
</dbReference>
<gene>
    <name evidence="3" type="ORF">ARB_03630</name>
</gene>
<organism evidence="3 4">
    <name type="scientific">Arthroderma benhamiae (strain ATCC MYA-4681 / CBS 112371)</name>
    <name type="common">Trichophyton mentagrophytes</name>
    <dbReference type="NCBI Taxonomy" id="663331"/>
    <lineage>
        <taxon>Eukaryota</taxon>
        <taxon>Fungi</taxon>
        <taxon>Dikarya</taxon>
        <taxon>Ascomycota</taxon>
        <taxon>Pezizomycotina</taxon>
        <taxon>Eurotiomycetes</taxon>
        <taxon>Eurotiomycetidae</taxon>
        <taxon>Onygenales</taxon>
        <taxon>Arthrodermataceae</taxon>
        <taxon>Trichophyton</taxon>
    </lineage>
</organism>
<dbReference type="OMA" id="SKLFWGS"/>
<dbReference type="PANTHER" id="PTHR24067">
    <property type="entry name" value="UBIQUITIN-CONJUGATING ENZYME E2"/>
    <property type="match status" value="1"/>
</dbReference>
<reference evidence="4" key="1">
    <citation type="journal article" date="2011" name="Genome Biol.">
        <title>Comparative and functional genomics provide insights into the pathogenicity of dermatophytic fungi.</title>
        <authorList>
            <person name="Burmester A."/>
            <person name="Shelest E."/>
            <person name="Gloeckner G."/>
            <person name="Heddergott C."/>
            <person name="Schindler S."/>
            <person name="Staib P."/>
            <person name="Heidel A."/>
            <person name="Felder M."/>
            <person name="Petzold A."/>
            <person name="Szafranski K."/>
            <person name="Feuermann M."/>
            <person name="Pedruzzi I."/>
            <person name="Priebe S."/>
            <person name="Groth M."/>
            <person name="Winkler R."/>
            <person name="Li W."/>
            <person name="Kniemeyer O."/>
            <person name="Schroeckh V."/>
            <person name="Hertweck C."/>
            <person name="Hube B."/>
            <person name="White T.C."/>
            <person name="Platzer M."/>
            <person name="Guthke R."/>
            <person name="Heitman J."/>
            <person name="Woestemeyer J."/>
            <person name="Zipfel P.F."/>
            <person name="Monod M."/>
            <person name="Brakhage A.A."/>
        </authorList>
    </citation>
    <scope>NUCLEOTIDE SEQUENCE [LARGE SCALE GENOMIC DNA]</scope>
    <source>
        <strain evidence="4">ATCC MYA-4681 / CBS 112371</strain>
    </source>
</reference>
<keyword evidence="1" id="KW-0833">Ubl conjugation pathway</keyword>
<protein>
    <recommendedName>
        <fullName evidence="2">UBC core domain-containing protein</fullName>
    </recommendedName>
</protein>
<dbReference type="AlphaFoldDB" id="D4B590"/>
<dbReference type="InterPro" id="IPR050113">
    <property type="entry name" value="Ub_conjugating_enzyme"/>
</dbReference>
<comment type="caution">
    <text evidence="3">The sequence shown here is derived from an EMBL/GenBank/DDBJ whole genome shotgun (WGS) entry which is preliminary data.</text>
</comment>
<feature type="domain" description="UBC core" evidence="2">
    <location>
        <begin position="4"/>
        <end position="175"/>
    </location>
</feature>
<dbReference type="CDD" id="cd00195">
    <property type="entry name" value="UBCc_UEV"/>
    <property type="match status" value="1"/>
</dbReference>
<dbReference type="Gene3D" id="3.10.110.10">
    <property type="entry name" value="Ubiquitin Conjugating Enzyme"/>
    <property type="match status" value="3"/>
</dbReference>
<evidence type="ECO:0000256" key="1">
    <source>
        <dbReference type="ARBA" id="ARBA00022786"/>
    </source>
</evidence>
<dbReference type="eggNOG" id="KOG0895">
    <property type="taxonomic scope" value="Eukaryota"/>
</dbReference>
<evidence type="ECO:0000259" key="2">
    <source>
        <dbReference type="PROSITE" id="PS50127"/>
    </source>
</evidence>
<dbReference type="STRING" id="663331.D4B590"/>
<dbReference type="SMART" id="SM00212">
    <property type="entry name" value="UBCc"/>
    <property type="match status" value="1"/>
</dbReference>
<sequence length="453" mass="52096">MSNQALLRIGREISQIQQGADLCKSRTPGLLRAPIFLLPVTHRDSILALAVACQEADIRNVKALIVGPPGTPYEFGFFEAMTTNGGRCRFNPNIYASGKEYMYTNNVLRTWEGSSGEQWSSAQGLESILISIQSLMSANPYENEPGFENSKSPTDLKAMDNYIAKIRHENIRISVIQRLEDWLGILPDGTIMPPTDEITEDEEMFGDEYSQPPFEPFKDLCKRRFLWYYETYKNTMAEAETKCPVGSRFQRMQFEFTGNTMDGHFNYTELTKRLDAIKNAIMKETDSWAEMGRKAIKNETRIAVNLQRQYEQIVEDLKNKRHFTIDISLDEGNPLVWMLTYFGRPMTHLDGGIFRIKIALSPNFPDEQPRVIVQTPLFHHRISKDGILCYFPKKLEDMKAHIEAIVEALEDESPPYDPRATVNPECSKLFWGSAEDKKKYNRMLRRSVQRSIE</sequence>
<dbReference type="GeneID" id="9525392"/>
<name>D4B590_ARTBC</name>
<dbReference type="SUPFAM" id="SSF54495">
    <property type="entry name" value="UBC-like"/>
    <property type="match status" value="2"/>
</dbReference>